<dbReference type="GO" id="GO:0005886">
    <property type="term" value="C:plasma membrane"/>
    <property type="evidence" value="ECO:0007669"/>
    <property type="project" value="UniProtKB-SubCell"/>
</dbReference>
<feature type="transmembrane region" description="Helical" evidence="8">
    <location>
        <begin position="12"/>
        <end position="30"/>
    </location>
</feature>
<feature type="transmembrane region" description="Helical" evidence="8">
    <location>
        <begin position="179"/>
        <end position="204"/>
    </location>
</feature>
<dbReference type="InterPro" id="IPR002549">
    <property type="entry name" value="AI-2E-like"/>
</dbReference>
<evidence type="ECO:0000256" key="5">
    <source>
        <dbReference type="ARBA" id="ARBA00022692"/>
    </source>
</evidence>
<gene>
    <name evidence="9" type="ORF">EDD79_101649</name>
</gene>
<protein>
    <submittedName>
        <fullName evidence="9">Putative PurR-regulated permease PerM</fullName>
    </submittedName>
</protein>
<dbReference type="PANTHER" id="PTHR21716:SF53">
    <property type="entry name" value="PERMEASE PERM-RELATED"/>
    <property type="match status" value="1"/>
</dbReference>
<feature type="transmembrane region" description="Helical" evidence="8">
    <location>
        <begin position="283"/>
        <end position="302"/>
    </location>
</feature>
<keyword evidence="10" id="KW-1185">Reference proteome</keyword>
<evidence type="ECO:0000256" key="3">
    <source>
        <dbReference type="ARBA" id="ARBA00022448"/>
    </source>
</evidence>
<organism evidence="9 10">
    <name type="scientific">Serpentinicella alkaliphila</name>
    <dbReference type="NCBI Taxonomy" id="1734049"/>
    <lineage>
        <taxon>Bacteria</taxon>
        <taxon>Bacillati</taxon>
        <taxon>Bacillota</taxon>
        <taxon>Clostridia</taxon>
        <taxon>Peptostreptococcales</taxon>
        <taxon>Natronincolaceae</taxon>
        <taxon>Serpentinicella</taxon>
    </lineage>
</organism>
<keyword evidence="7 8" id="KW-0472">Membrane</keyword>
<keyword evidence="4" id="KW-1003">Cell membrane</keyword>
<evidence type="ECO:0000313" key="9">
    <source>
        <dbReference type="EMBL" id="TCQ02403.1"/>
    </source>
</evidence>
<keyword evidence="6 8" id="KW-1133">Transmembrane helix</keyword>
<evidence type="ECO:0000256" key="2">
    <source>
        <dbReference type="ARBA" id="ARBA00009773"/>
    </source>
</evidence>
<feature type="transmembrane region" description="Helical" evidence="8">
    <location>
        <begin position="50"/>
        <end position="68"/>
    </location>
</feature>
<evidence type="ECO:0000256" key="6">
    <source>
        <dbReference type="ARBA" id="ARBA00022989"/>
    </source>
</evidence>
<name>A0A4R2U403_9FIRM</name>
<dbReference type="Pfam" id="PF01594">
    <property type="entry name" value="AI-2E_transport"/>
    <property type="match status" value="1"/>
</dbReference>
<evidence type="ECO:0000256" key="1">
    <source>
        <dbReference type="ARBA" id="ARBA00004651"/>
    </source>
</evidence>
<comment type="similarity">
    <text evidence="2">Belongs to the autoinducer-2 exporter (AI-2E) (TC 2.A.86) family.</text>
</comment>
<feature type="transmembrane region" description="Helical" evidence="8">
    <location>
        <begin position="253"/>
        <end position="277"/>
    </location>
</feature>
<feature type="transmembrane region" description="Helical" evidence="8">
    <location>
        <begin position="309"/>
        <end position="328"/>
    </location>
</feature>
<feature type="transmembrane region" description="Helical" evidence="8">
    <location>
        <begin position="340"/>
        <end position="368"/>
    </location>
</feature>
<dbReference type="AlphaFoldDB" id="A0A4R2U403"/>
<dbReference type="Proteomes" id="UP000295504">
    <property type="component" value="Unassembled WGS sequence"/>
</dbReference>
<dbReference type="OrthoDB" id="9793390at2"/>
<accession>A0A4R2U403</accession>
<evidence type="ECO:0000256" key="7">
    <source>
        <dbReference type="ARBA" id="ARBA00023136"/>
    </source>
</evidence>
<keyword evidence="3" id="KW-0813">Transport</keyword>
<keyword evidence="5 8" id="KW-0812">Transmembrane</keyword>
<dbReference type="PANTHER" id="PTHR21716">
    <property type="entry name" value="TRANSMEMBRANE PROTEIN"/>
    <property type="match status" value="1"/>
</dbReference>
<comment type="subcellular location">
    <subcellularLocation>
        <location evidence="1">Cell membrane</location>
        <topology evidence="1">Multi-pass membrane protein</topology>
    </subcellularLocation>
</comment>
<evidence type="ECO:0000256" key="8">
    <source>
        <dbReference type="SAM" id="Phobius"/>
    </source>
</evidence>
<evidence type="ECO:0000313" key="10">
    <source>
        <dbReference type="Proteomes" id="UP000295504"/>
    </source>
</evidence>
<dbReference type="EMBL" id="SLYC01000016">
    <property type="protein sequence ID" value="TCQ02403.1"/>
    <property type="molecule type" value="Genomic_DNA"/>
</dbReference>
<feature type="transmembrane region" description="Helical" evidence="8">
    <location>
        <begin position="88"/>
        <end position="110"/>
    </location>
</feature>
<reference evidence="9 10" key="1">
    <citation type="submission" date="2019-03" db="EMBL/GenBank/DDBJ databases">
        <title>Genomic Encyclopedia of Type Strains, Phase IV (KMG-IV): sequencing the most valuable type-strain genomes for metagenomic binning, comparative biology and taxonomic classification.</title>
        <authorList>
            <person name="Goeker M."/>
        </authorList>
    </citation>
    <scope>NUCLEOTIDE SEQUENCE [LARGE SCALE GENOMIC DNA]</scope>
    <source>
        <strain evidence="9 10">DSM 100013</strain>
    </source>
</reference>
<dbReference type="RefSeq" id="WP_132848459.1">
    <property type="nucleotide sequence ID" value="NZ_CP058648.1"/>
</dbReference>
<evidence type="ECO:0000256" key="4">
    <source>
        <dbReference type="ARBA" id="ARBA00022475"/>
    </source>
</evidence>
<comment type="caution">
    <text evidence="9">The sequence shown here is derived from an EMBL/GenBank/DDBJ whole genome shotgun (WGS) entry which is preliminary data.</text>
</comment>
<dbReference type="GO" id="GO:0055085">
    <property type="term" value="P:transmembrane transport"/>
    <property type="evidence" value="ECO:0007669"/>
    <property type="project" value="TreeGrafter"/>
</dbReference>
<proteinExistence type="inferred from homology"/>
<sequence length="392" mass="44690">MKITWDKQYLKYSLYAALTIALSIIIYQVLDNAGHLLNKGGEYFRFIRSLLRPFIIGGFVAYLLNPGVRWFEKRVYSRIESFKNRNKLIRVISILTIYFIFIGFITIISLKVAPQIAQNIRDISRRVPEYFNYTSNLITQWINELQAESIYNFSQHVERNIREIFNKTSEILDYVLNNVVISIMSITSGILNFILALIIAFYMLMDKESFKEGVEKLLSVVMLDENVKKIKDFGREADELFGKFIVGKSIDSFIIGCMCLVGLSLMNIRYALLLAVMVGITNMIPYFGPFIGGVPAVLVTFFDSPVKALWVMLFILALQQFDGLFLGPKILGDSVGLSPFWIIFSIVVGGGIAGVLGMFLGVPMFAIIRLLTIRIIDKQLDKKKNRTKRELT</sequence>